<dbReference type="FunFam" id="1.10.1040.10:FF:000001">
    <property type="entry name" value="Glycerol-3-phosphate dehydrogenase [NAD(P)+]"/>
    <property type="match status" value="1"/>
</dbReference>
<dbReference type="EC" id="1.1.1.94" evidence="6"/>
<protein>
    <submittedName>
        <fullName evidence="6">Glycerol-3-phosphate dehydrogenase [NAD(P)+]</fullName>
        <ecNumber evidence="6">1.1.1.94</ecNumber>
    </submittedName>
</protein>
<accession>A0A3B1C597</accession>
<evidence type="ECO:0000313" key="6">
    <source>
        <dbReference type="EMBL" id="VAX13875.1"/>
    </source>
</evidence>
<dbReference type="PANTHER" id="PTHR11728">
    <property type="entry name" value="GLYCEROL-3-PHOSPHATE DEHYDROGENASE"/>
    <property type="match status" value="1"/>
</dbReference>
<keyword evidence="3" id="KW-0520">NAD</keyword>
<keyword evidence="2 6" id="KW-0560">Oxidoreductase</keyword>
<dbReference type="HAMAP" id="MF_00394">
    <property type="entry name" value="NAD_Glyc3P_dehydrog"/>
    <property type="match status" value="1"/>
</dbReference>
<dbReference type="InterPro" id="IPR008927">
    <property type="entry name" value="6-PGluconate_DH-like_C_sf"/>
</dbReference>
<evidence type="ECO:0000256" key="1">
    <source>
        <dbReference type="ARBA" id="ARBA00011009"/>
    </source>
</evidence>
<dbReference type="GO" id="GO:0047952">
    <property type="term" value="F:glycerol-3-phosphate dehydrogenase [NAD(P)+] activity"/>
    <property type="evidence" value="ECO:0007669"/>
    <property type="project" value="UniProtKB-EC"/>
</dbReference>
<dbReference type="Gene3D" id="3.40.50.720">
    <property type="entry name" value="NAD(P)-binding Rossmann-like Domain"/>
    <property type="match status" value="1"/>
</dbReference>
<dbReference type="InterPro" id="IPR013328">
    <property type="entry name" value="6PGD_dom2"/>
</dbReference>
<dbReference type="GO" id="GO:0005829">
    <property type="term" value="C:cytosol"/>
    <property type="evidence" value="ECO:0007669"/>
    <property type="project" value="TreeGrafter"/>
</dbReference>
<proteinExistence type="inferred from homology"/>
<evidence type="ECO:0000256" key="3">
    <source>
        <dbReference type="ARBA" id="ARBA00023027"/>
    </source>
</evidence>
<dbReference type="InterPro" id="IPR011128">
    <property type="entry name" value="G3P_DH_NAD-dep_N"/>
</dbReference>
<feature type="domain" description="Glycerol-3-phosphate dehydrogenase NAD-dependent C-terminal" evidence="5">
    <location>
        <begin position="183"/>
        <end position="324"/>
    </location>
</feature>
<name>A0A3B1C597_9ZZZZ</name>
<comment type="similarity">
    <text evidence="1">Belongs to the NAD-dependent glycerol-3-phosphate dehydrogenase family.</text>
</comment>
<dbReference type="InterPro" id="IPR006109">
    <property type="entry name" value="G3P_DH_NAD-dep_C"/>
</dbReference>
<dbReference type="AlphaFoldDB" id="A0A3B1C597"/>
<dbReference type="InterPro" id="IPR006168">
    <property type="entry name" value="G3P_DH_NAD-dep"/>
</dbReference>
<gene>
    <name evidence="6" type="ORF">MNBD_GAMMA24-1716</name>
</gene>
<dbReference type="GO" id="GO:0046474">
    <property type="term" value="P:glycerophospholipid biosynthetic process"/>
    <property type="evidence" value="ECO:0007669"/>
    <property type="project" value="TreeGrafter"/>
</dbReference>
<dbReference type="EMBL" id="UOFZ01000143">
    <property type="protein sequence ID" value="VAX13875.1"/>
    <property type="molecule type" value="Genomic_DNA"/>
</dbReference>
<dbReference type="NCBIfam" id="NF000942">
    <property type="entry name" value="PRK00094.1-4"/>
    <property type="match status" value="1"/>
</dbReference>
<dbReference type="Pfam" id="PF07479">
    <property type="entry name" value="NAD_Gly3P_dh_C"/>
    <property type="match status" value="1"/>
</dbReference>
<dbReference type="FunFam" id="3.40.50.720:FF:000019">
    <property type="entry name" value="Glycerol-3-phosphate dehydrogenase [NAD(P)+]"/>
    <property type="match status" value="1"/>
</dbReference>
<dbReference type="SUPFAM" id="SSF48179">
    <property type="entry name" value="6-phosphogluconate dehydrogenase C-terminal domain-like"/>
    <property type="match status" value="1"/>
</dbReference>
<evidence type="ECO:0000256" key="2">
    <source>
        <dbReference type="ARBA" id="ARBA00023002"/>
    </source>
</evidence>
<dbReference type="GO" id="GO:0005975">
    <property type="term" value="P:carbohydrate metabolic process"/>
    <property type="evidence" value="ECO:0007669"/>
    <property type="project" value="InterPro"/>
</dbReference>
<dbReference type="PANTHER" id="PTHR11728:SF1">
    <property type="entry name" value="GLYCEROL-3-PHOSPHATE DEHYDROGENASE [NAD(+)] 2, CHLOROPLASTIC"/>
    <property type="match status" value="1"/>
</dbReference>
<dbReference type="NCBIfam" id="NF000940">
    <property type="entry name" value="PRK00094.1-2"/>
    <property type="match status" value="1"/>
</dbReference>
<dbReference type="PIRSF" id="PIRSF000114">
    <property type="entry name" value="Glycerol-3-P_dh"/>
    <property type="match status" value="1"/>
</dbReference>
<sequence>MTRPLYRIGVLGAGSWGSALAMLLAGNGHAVTLWAHRASRAEKMVLAGENSDYLPGLPFPASLNISADLAGVLKQVEILLIVVPSHVFRQTLNAIKPFLQGQHKLAWATKGLEPGSHKLLHQQVKEELGGSIPSAVVSGPTFAREVAQKLPGAVTVASKDPAFARQLAGALHTDYFRAYTSNDMVGVEVGGAVKNVLAIAAGAADGLGFGANARAALIARGLAEVTRLGVALGAQTETFTGLTGLGDLVLTCTDNQSRNRRLGLAVGQGLAIQQAMKDIGQVVEGVNTSREVHTLAQRLGVDMPITEQIYKVLHHGLAPTDAVQALMERAIRAEHD</sequence>
<dbReference type="SUPFAM" id="SSF51735">
    <property type="entry name" value="NAD(P)-binding Rossmann-fold domains"/>
    <property type="match status" value="1"/>
</dbReference>
<feature type="domain" description="Glycerol-3-phosphate dehydrogenase NAD-dependent N-terminal" evidence="4">
    <location>
        <begin position="8"/>
        <end position="163"/>
    </location>
</feature>
<evidence type="ECO:0000259" key="5">
    <source>
        <dbReference type="Pfam" id="PF07479"/>
    </source>
</evidence>
<dbReference type="InterPro" id="IPR036291">
    <property type="entry name" value="NAD(P)-bd_dom_sf"/>
</dbReference>
<dbReference type="GO" id="GO:0051287">
    <property type="term" value="F:NAD binding"/>
    <property type="evidence" value="ECO:0007669"/>
    <property type="project" value="InterPro"/>
</dbReference>
<dbReference type="PRINTS" id="PR00077">
    <property type="entry name" value="GPDHDRGNASE"/>
</dbReference>
<dbReference type="Pfam" id="PF01210">
    <property type="entry name" value="NAD_Gly3P_dh_N"/>
    <property type="match status" value="1"/>
</dbReference>
<dbReference type="PROSITE" id="PS00957">
    <property type="entry name" value="NAD_G3PDH"/>
    <property type="match status" value="1"/>
</dbReference>
<dbReference type="GO" id="GO:0046168">
    <property type="term" value="P:glycerol-3-phosphate catabolic process"/>
    <property type="evidence" value="ECO:0007669"/>
    <property type="project" value="InterPro"/>
</dbReference>
<reference evidence="6" key="1">
    <citation type="submission" date="2018-06" db="EMBL/GenBank/DDBJ databases">
        <authorList>
            <person name="Zhirakovskaya E."/>
        </authorList>
    </citation>
    <scope>NUCLEOTIDE SEQUENCE</scope>
</reference>
<organism evidence="6">
    <name type="scientific">hydrothermal vent metagenome</name>
    <dbReference type="NCBI Taxonomy" id="652676"/>
    <lineage>
        <taxon>unclassified sequences</taxon>
        <taxon>metagenomes</taxon>
        <taxon>ecological metagenomes</taxon>
    </lineage>
</organism>
<evidence type="ECO:0000259" key="4">
    <source>
        <dbReference type="Pfam" id="PF01210"/>
    </source>
</evidence>
<dbReference type="Gene3D" id="1.10.1040.10">
    <property type="entry name" value="N-(1-d-carboxylethyl)-l-norvaline Dehydrogenase, domain 2"/>
    <property type="match status" value="1"/>
</dbReference>